<dbReference type="EnsemblPlants" id="KEH26116">
    <property type="protein sequence ID" value="KEH26116"/>
    <property type="gene ID" value="MTR_6g445520"/>
</dbReference>
<evidence type="ECO:0000256" key="2">
    <source>
        <dbReference type="ARBA" id="ARBA00022723"/>
    </source>
</evidence>
<dbReference type="GO" id="GO:0043047">
    <property type="term" value="F:single-stranded telomeric DNA binding"/>
    <property type="evidence" value="ECO:0000318"/>
    <property type="project" value="GO_Central"/>
</dbReference>
<keyword evidence="5" id="KW-0238">DNA-binding</keyword>
<dbReference type="InterPro" id="IPR013955">
    <property type="entry name" value="Rep_factor-A_C"/>
</dbReference>
<dbReference type="PANTHER" id="PTHR47165">
    <property type="entry name" value="OS03G0429900 PROTEIN"/>
    <property type="match status" value="1"/>
</dbReference>
<dbReference type="EMBL" id="CM001222">
    <property type="protein sequence ID" value="KEH26116.1"/>
    <property type="molecule type" value="Genomic_DNA"/>
</dbReference>
<comment type="similarity">
    <text evidence="1">Belongs to the replication factor A protein 1 family.</text>
</comment>
<name>A0A072U9L2_MEDTR</name>
<dbReference type="PANTHER" id="PTHR47165:SF4">
    <property type="entry name" value="OS03G0429900 PROTEIN"/>
    <property type="match status" value="1"/>
</dbReference>
<reference evidence="7 9" key="1">
    <citation type="journal article" date="2011" name="Nature">
        <title>The Medicago genome provides insight into the evolution of rhizobial symbioses.</title>
        <authorList>
            <person name="Young N.D."/>
            <person name="Debelle F."/>
            <person name="Oldroyd G.E."/>
            <person name="Geurts R."/>
            <person name="Cannon S.B."/>
            <person name="Udvardi M.K."/>
            <person name="Benedito V.A."/>
            <person name="Mayer K.F."/>
            <person name="Gouzy J."/>
            <person name="Schoof H."/>
            <person name="Van de Peer Y."/>
            <person name="Proost S."/>
            <person name="Cook D.R."/>
            <person name="Meyers B.C."/>
            <person name="Spannagl M."/>
            <person name="Cheung F."/>
            <person name="De Mita S."/>
            <person name="Krishnakumar V."/>
            <person name="Gundlach H."/>
            <person name="Zhou S."/>
            <person name="Mudge J."/>
            <person name="Bharti A.K."/>
            <person name="Murray J.D."/>
            <person name="Naoumkina M.A."/>
            <person name="Rosen B."/>
            <person name="Silverstein K.A."/>
            <person name="Tang H."/>
            <person name="Rombauts S."/>
            <person name="Zhao P.X."/>
            <person name="Zhou P."/>
            <person name="Barbe V."/>
            <person name="Bardou P."/>
            <person name="Bechner M."/>
            <person name="Bellec A."/>
            <person name="Berger A."/>
            <person name="Berges H."/>
            <person name="Bidwell S."/>
            <person name="Bisseling T."/>
            <person name="Choisne N."/>
            <person name="Couloux A."/>
            <person name="Denny R."/>
            <person name="Deshpande S."/>
            <person name="Dai X."/>
            <person name="Doyle J.J."/>
            <person name="Dudez A.M."/>
            <person name="Farmer A.D."/>
            <person name="Fouteau S."/>
            <person name="Franken C."/>
            <person name="Gibelin C."/>
            <person name="Gish J."/>
            <person name="Goldstein S."/>
            <person name="Gonzalez A.J."/>
            <person name="Green P.J."/>
            <person name="Hallab A."/>
            <person name="Hartog M."/>
            <person name="Hua A."/>
            <person name="Humphray S.J."/>
            <person name="Jeong D.H."/>
            <person name="Jing Y."/>
            <person name="Jocker A."/>
            <person name="Kenton S.M."/>
            <person name="Kim D.J."/>
            <person name="Klee K."/>
            <person name="Lai H."/>
            <person name="Lang C."/>
            <person name="Lin S."/>
            <person name="Macmil S.L."/>
            <person name="Magdelenat G."/>
            <person name="Matthews L."/>
            <person name="McCorrison J."/>
            <person name="Monaghan E.L."/>
            <person name="Mun J.H."/>
            <person name="Najar F.Z."/>
            <person name="Nicholson C."/>
            <person name="Noirot C."/>
            <person name="O'Bleness M."/>
            <person name="Paule C.R."/>
            <person name="Poulain J."/>
            <person name="Prion F."/>
            <person name="Qin B."/>
            <person name="Qu C."/>
            <person name="Retzel E.F."/>
            <person name="Riddle C."/>
            <person name="Sallet E."/>
            <person name="Samain S."/>
            <person name="Samson N."/>
            <person name="Sanders I."/>
            <person name="Saurat O."/>
            <person name="Scarpelli C."/>
            <person name="Schiex T."/>
            <person name="Segurens B."/>
            <person name="Severin A.J."/>
            <person name="Sherrier D.J."/>
            <person name="Shi R."/>
            <person name="Sims S."/>
            <person name="Singer S.R."/>
            <person name="Sinharoy S."/>
            <person name="Sterck L."/>
            <person name="Viollet A."/>
            <person name="Wang B.B."/>
            <person name="Wang K."/>
            <person name="Wang M."/>
            <person name="Wang X."/>
            <person name="Warfsmann J."/>
            <person name="Weissenbach J."/>
            <person name="White D.D."/>
            <person name="White J.D."/>
            <person name="Wiley G.B."/>
            <person name="Wincker P."/>
            <person name="Xing Y."/>
            <person name="Yang L."/>
            <person name="Yao Z."/>
            <person name="Ying F."/>
            <person name="Zhai J."/>
            <person name="Zhou L."/>
            <person name="Zuber A."/>
            <person name="Denarie J."/>
            <person name="Dixon R.A."/>
            <person name="May G.D."/>
            <person name="Schwartz D.C."/>
            <person name="Rogers J."/>
            <person name="Quetier F."/>
            <person name="Town C.D."/>
            <person name="Roe B.A."/>
        </authorList>
    </citation>
    <scope>NUCLEOTIDE SEQUENCE [LARGE SCALE GENOMIC DNA]</scope>
    <source>
        <strain evidence="7">A17</strain>
        <strain evidence="8 9">cv. Jemalong A17</strain>
    </source>
</reference>
<dbReference type="HOGENOM" id="CLU_641539_0_0_1"/>
<feature type="domain" description="Replication factor A C-terminal" evidence="6">
    <location>
        <begin position="155"/>
        <end position="271"/>
    </location>
</feature>
<dbReference type="GO" id="GO:0051321">
    <property type="term" value="P:meiotic cell cycle"/>
    <property type="evidence" value="ECO:0000318"/>
    <property type="project" value="GO_Central"/>
</dbReference>
<reference evidence="8" key="3">
    <citation type="submission" date="2015-04" db="UniProtKB">
        <authorList>
            <consortium name="EnsemblPlants"/>
        </authorList>
    </citation>
    <scope>IDENTIFICATION</scope>
    <source>
        <strain evidence="8">cv. Jemalong A17</strain>
    </source>
</reference>
<dbReference type="GO" id="GO:0008270">
    <property type="term" value="F:zinc ion binding"/>
    <property type="evidence" value="ECO:0007669"/>
    <property type="project" value="UniProtKB-KW"/>
</dbReference>
<dbReference type="GO" id="GO:0003684">
    <property type="term" value="F:damaged DNA binding"/>
    <property type="evidence" value="ECO:0000318"/>
    <property type="project" value="GO_Central"/>
</dbReference>
<dbReference type="STRING" id="3880.A0A072U9L2"/>
<keyword evidence="4" id="KW-0862">Zinc</keyword>
<evidence type="ECO:0000256" key="4">
    <source>
        <dbReference type="ARBA" id="ARBA00022833"/>
    </source>
</evidence>
<sequence length="428" mass="48028">MGMLTGVGTQREYELNGAKTKMVAMELDYDGFKFKVTIFGQYAEELNAFVAAGETDKVIVVVLLAKVMIWQDRFFPICMAATVQNTIYSTKLIFNPDLIVAHDLKKRMVGKDGVPSPGITFLQDPSRITEEDDFLKITPRKTVEDLKECAMESCFVVKATVKFVIDTDEWWYTACVCNKKVVPDEKMFFCAKCNKHVIHVCPRYMIKVRVIDETDSATFVIFDRDATLLLKKTAADVIESMGSDESGTLPKEISSLVESTFLFKVETNISTDARFEKSYRVRRISNNVDLLKRFTGVPTEAPVVEGSFEAVENAENDSSVNQNLLKKFGDSKVIGTKDVDAEKAVDLTNDEVDVTPAKRSCPFDGEGSGGNGPVKLLKNIKVEKDKKFCFSFCFHGLVVLNFVSEPFSFFLMHCFLLFRHAPDCKTFG</sequence>
<accession>A0A072U9L2</accession>
<keyword evidence="3" id="KW-0863">Zinc-finger</keyword>
<protein>
    <submittedName>
        <fullName evidence="7">Replication factor-A carboxy-terminal domain protein</fullName>
    </submittedName>
</protein>
<dbReference type="Proteomes" id="UP000002051">
    <property type="component" value="Chromosome 6"/>
</dbReference>
<evidence type="ECO:0000256" key="1">
    <source>
        <dbReference type="ARBA" id="ARBA00005690"/>
    </source>
</evidence>
<dbReference type="SUPFAM" id="SSF50249">
    <property type="entry name" value="Nucleic acid-binding proteins"/>
    <property type="match status" value="1"/>
</dbReference>
<dbReference type="GO" id="GO:0005662">
    <property type="term" value="C:DNA replication factor A complex"/>
    <property type="evidence" value="ECO:0000318"/>
    <property type="project" value="GO_Central"/>
</dbReference>
<dbReference type="AlphaFoldDB" id="A0A072U9L2"/>
<keyword evidence="9" id="KW-1185">Reference proteome</keyword>
<dbReference type="CDD" id="cd04481">
    <property type="entry name" value="RPA1_DBD_B_like"/>
    <property type="match status" value="1"/>
</dbReference>
<dbReference type="GO" id="GO:0006289">
    <property type="term" value="P:nucleotide-excision repair"/>
    <property type="evidence" value="ECO:0000318"/>
    <property type="project" value="GO_Central"/>
</dbReference>
<evidence type="ECO:0000256" key="3">
    <source>
        <dbReference type="ARBA" id="ARBA00022771"/>
    </source>
</evidence>
<dbReference type="GO" id="GO:0006260">
    <property type="term" value="P:DNA replication"/>
    <property type="evidence" value="ECO:0000318"/>
    <property type="project" value="GO_Central"/>
</dbReference>
<dbReference type="GO" id="GO:0000724">
    <property type="term" value="P:double-strand break repair via homologous recombination"/>
    <property type="evidence" value="ECO:0000318"/>
    <property type="project" value="GO_Central"/>
</dbReference>
<evidence type="ECO:0000256" key="5">
    <source>
        <dbReference type="ARBA" id="ARBA00023125"/>
    </source>
</evidence>
<evidence type="ECO:0000313" key="9">
    <source>
        <dbReference type="Proteomes" id="UP000002051"/>
    </source>
</evidence>
<dbReference type="InterPro" id="IPR047192">
    <property type="entry name" value="Euk_RPA1_DBD_C"/>
</dbReference>
<keyword evidence="2" id="KW-0479">Metal-binding</keyword>
<dbReference type="CDD" id="cd04476">
    <property type="entry name" value="RPA1_DBD_C"/>
    <property type="match status" value="1"/>
</dbReference>
<dbReference type="Gene3D" id="2.40.50.140">
    <property type="entry name" value="Nucleic acid-binding proteins"/>
    <property type="match status" value="2"/>
</dbReference>
<dbReference type="InterPro" id="IPR012340">
    <property type="entry name" value="NA-bd_OB-fold"/>
</dbReference>
<evidence type="ECO:0000313" key="8">
    <source>
        <dbReference type="EnsemblPlants" id="KEH26116"/>
    </source>
</evidence>
<proteinExistence type="inferred from homology"/>
<gene>
    <name evidence="7" type="ordered locus">MTR_6g445520</name>
</gene>
<reference evidence="7 9" key="2">
    <citation type="journal article" date="2014" name="BMC Genomics">
        <title>An improved genome release (version Mt4.0) for the model legume Medicago truncatula.</title>
        <authorList>
            <person name="Tang H."/>
            <person name="Krishnakumar V."/>
            <person name="Bidwell S."/>
            <person name="Rosen B."/>
            <person name="Chan A."/>
            <person name="Zhou S."/>
            <person name="Gentzbittel L."/>
            <person name="Childs K.L."/>
            <person name="Yandell M."/>
            <person name="Gundlach H."/>
            <person name="Mayer K.F."/>
            <person name="Schwartz D.C."/>
            <person name="Town C.D."/>
        </authorList>
    </citation>
    <scope>GENOME REANNOTATION</scope>
    <source>
        <strain evidence="7">A17</strain>
        <strain evidence="8 9">cv. Jemalong A17</strain>
    </source>
</reference>
<evidence type="ECO:0000259" key="6">
    <source>
        <dbReference type="Pfam" id="PF08646"/>
    </source>
</evidence>
<organism evidence="7 9">
    <name type="scientific">Medicago truncatula</name>
    <name type="common">Barrel medic</name>
    <name type="synonym">Medicago tribuloides</name>
    <dbReference type="NCBI Taxonomy" id="3880"/>
    <lineage>
        <taxon>Eukaryota</taxon>
        <taxon>Viridiplantae</taxon>
        <taxon>Streptophyta</taxon>
        <taxon>Embryophyta</taxon>
        <taxon>Tracheophyta</taxon>
        <taxon>Spermatophyta</taxon>
        <taxon>Magnoliopsida</taxon>
        <taxon>eudicotyledons</taxon>
        <taxon>Gunneridae</taxon>
        <taxon>Pentapetalae</taxon>
        <taxon>rosids</taxon>
        <taxon>fabids</taxon>
        <taxon>Fabales</taxon>
        <taxon>Fabaceae</taxon>
        <taxon>Papilionoideae</taxon>
        <taxon>50 kb inversion clade</taxon>
        <taxon>NPAAA clade</taxon>
        <taxon>Hologalegina</taxon>
        <taxon>IRL clade</taxon>
        <taxon>Trifolieae</taxon>
        <taxon>Medicago</taxon>
    </lineage>
</organism>
<evidence type="ECO:0000313" key="7">
    <source>
        <dbReference type="EMBL" id="KEH26116.1"/>
    </source>
</evidence>
<dbReference type="GO" id="GO:0007004">
    <property type="term" value="P:telomere maintenance via telomerase"/>
    <property type="evidence" value="ECO:0000318"/>
    <property type="project" value="GO_Central"/>
</dbReference>
<dbReference type="Pfam" id="PF08646">
    <property type="entry name" value="Rep_fac-A_C"/>
    <property type="match status" value="1"/>
</dbReference>